<sequence>MFRDFITEQLAKLHWSKVVTPHNVSEDPQPHFSVDVVRSDTSFAFACGIVDETVALRLERLDEAFIRRAFRIRTQDMALVIKMCDPLFRRRATAVASDPNVGFANRVGVECSCDFERHATVDDPVVPAALEGHIAQLADDRVGHFSITLLDVHGVDVATTQFTPDIHVAVSDTSQILHGAVLSVCEGNPRGTIT</sequence>
<evidence type="ECO:0000313" key="1">
    <source>
        <dbReference type="EMBL" id="OGG85218.1"/>
    </source>
</evidence>
<reference evidence="1 2" key="1">
    <citation type="journal article" date="2016" name="Nat. Commun.">
        <title>Thousands of microbial genomes shed light on interconnected biogeochemical processes in an aquifer system.</title>
        <authorList>
            <person name="Anantharaman K."/>
            <person name="Brown C.T."/>
            <person name="Hug L.A."/>
            <person name="Sharon I."/>
            <person name="Castelle C.J."/>
            <person name="Probst A.J."/>
            <person name="Thomas B.C."/>
            <person name="Singh A."/>
            <person name="Wilkins M.J."/>
            <person name="Karaoz U."/>
            <person name="Brodie E.L."/>
            <person name="Williams K.H."/>
            <person name="Hubbard S.S."/>
            <person name="Banfield J.F."/>
        </authorList>
    </citation>
    <scope>NUCLEOTIDE SEQUENCE [LARGE SCALE GENOMIC DNA]</scope>
</reference>
<dbReference type="Proteomes" id="UP000177325">
    <property type="component" value="Unassembled WGS sequence"/>
</dbReference>
<organism evidence="1 2">
    <name type="scientific">Candidatus Kaiserbacteria bacterium RIFCSPLOWO2_12_FULL_45_26</name>
    <dbReference type="NCBI Taxonomy" id="1798525"/>
    <lineage>
        <taxon>Bacteria</taxon>
        <taxon>Candidatus Kaiseribacteriota</taxon>
    </lineage>
</organism>
<name>A0A1F6FH82_9BACT</name>
<evidence type="ECO:0000313" key="2">
    <source>
        <dbReference type="Proteomes" id="UP000177325"/>
    </source>
</evidence>
<protein>
    <submittedName>
        <fullName evidence="1">Uncharacterized protein</fullName>
    </submittedName>
</protein>
<proteinExistence type="predicted"/>
<accession>A0A1F6FH82</accession>
<dbReference type="EMBL" id="MFMM01000001">
    <property type="protein sequence ID" value="OGG85218.1"/>
    <property type="molecule type" value="Genomic_DNA"/>
</dbReference>
<gene>
    <name evidence="1" type="ORF">A3G90_04140</name>
</gene>
<comment type="caution">
    <text evidence="1">The sequence shown here is derived from an EMBL/GenBank/DDBJ whole genome shotgun (WGS) entry which is preliminary data.</text>
</comment>
<dbReference type="AlphaFoldDB" id="A0A1F6FH82"/>